<dbReference type="GO" id="GO:0051537">
    <property type="term" value="F:2 iron, 2 sulfur cluster binding"/>
    <property type="evidence" value="ECO:0007669"/>
    <property type="project" value="InterPro"/>
</dbReference>
<gene>
    <name evidence="3" type="ORF">UFOPK3879_01098</name>
</gene>
<protein>
    <submittedName>
        <fullName evidence="3">Unannotated protein</fullName>
    </submittedName>
</protein>
<dbReference type="InterPro" id="IPR001663">
    <property type="entry name" value="Rng_hydr_dOase-A"/>
</dbReference>
<evidence type="ECO:0000259" key="2">
    <source>
        <dbReference type="Pfam" id="PF00848"/>
    </source>
</evidence>
<dbReference type="PANTHER" id="PTHR43756:SF5">
    <property type="entry name" value="CHOLINE MONOOXYGENASE, CHLOROPLASTIC"/>
    <property type="match status" value="1"/>
</dbReference>
<dbReference type="Pfam" id="PF00848">
    <property type="entry name" value="Ring_hydroxyl_A"/>
    <property type="match status" value="1"/>
</dbReference>
<evidence type="ECO:0000256" key="1">
    <source>
        <dbReference type="ARBA" id="ARBA00001962"/>
    </source>
</evidence>
<dbReference type="AlphaFoldDB" id="A0A6J7LBE0"/>
<reference evidence="3" key="1">
    <citation type="submission" date="2020-05" db="EMBL/GenBank/DDBJ databases">
        <authorList>
            <person name="Chiriac C."/>
            <person name="Salcher M."/>
            <person name="Ghai R."/>
            <person name="Kavagutti S V."/>
        </authorList>
    </citation>
    <scope>NUCLEOTIDE SEQUENCE</scope>
</reference>
<accession>A0A6J7LBE0</accession>
<name>A0A6J7LBE0_9ZZZZ</name>
<comment type="cofactor">
    <cofactor evidence="1">
        <name>Fe cation</name>
        <dbReference type="ChEBI" id="CHEBI:24875"/>
    </cofactor>
</comment>
<dbReference type="PANTHER" id="PTHR43756">
    <property type="entry name" value="CHOLINE MONOOXYGENASE, CHLOROPLASTIC"/>
    <property type="match status" value="1"/>
</dbReference>
<dbReference type="GO" id="GO:0005506">
    <property type="term" value="F:iron ion binding"/>
    <property type="evidence" value="ECO:0007669"/>
    <property type="project" value="InterPro"/>
</dbReference>
<dbReference type="InterPro" id="IPR015879">
    <property type="entry name" value="Ring_hydroxy_dOase_asu_C_dom"/>
</dbReference>
<evidence type="ECO:0000313" key="3">
    <source>
        <dbReference type="EMBL" id="CAB4965690.1"/>
    </source>
</evidence>
<organism evidence="3">
    <name type="scientific">freshwater metagenome</name>
    <dbReference type="NCBI Taxonomy" id="449393"/>
    <lineage>
        <taxon>unclassified sequences</taxon>
        <taxon>metagenomes</taxon>
        <taxon>ecological metagenomes</taxon>
    </lineage>
</organism>
<dbReference type="EMBL" id="CAFBNR010000056">
    <property type="protein sequence ID" value="CAB4965690.1"/>
    <property type="molecule type" value="Genomic_DNA"/>
</dbReference>
<proteinExistence type="predicted"/>
<dbReference type="Gene3D" id="3.90.380.10">
    <property type="entry name" value="Naphthalene 1,2-dioxygenase Alpha Subunit, Chain A, domain 1"/>
    <property type="match status" value="1"/>
</dbReference>
<sequence>MSLAPGMTAVSFKQNEGLPLLASMENLDHYSVFGAYVYPNMLIDVNPTLVAVTAYIPRTPTHTTIITTYLFPAEAIGNPAMDIMPAVEFNDLVNHQDIDVSERVQRGVASKSFKRAYHSEMEKYAQRFVKQYRQDITNS</sequence>
<feature type="domain" description="Aromatic-ring-hydroxylating dioxygenase alpha subunit C-terminal" evidence="2">
    <location>
        <begin position="11"/>
        <end position="134"/>
    </location>
</feature>
<dbReference type="SUPFAM" id="SSF55961">
    <property type="entry name" value="Bet v1-like"/>
    <property type="match status" value="1"/>
</dbReference>